<proteinExistence type="predicted"/>
<evidence type="ECO:0000313" key="2">
    <source>
        <dbReference type="Proteomes" id="UP000287033"/>
    </source>
</evidence>
<sequence>MVWMLGQKLPGDWAWCCLATRPVELRRLGRCSQLTRPDTVWRLGPVQPGDWAHCGLEAEHGVARRLWLVQSEDLAWFGLETVPSTVWTLSLVQPGDRSG</sequence>
<accession>A0A401RF60</accession>
<evidence type="ECO:0000313" key="1">
    <source>
        <dbReference type="EMBL" id="GCC16788.1"/>
    </source>
</evidence>
<comment type="caution">
    <text evidence="1">The sequence shown here is derived from an EMBL/GenBank/DDBJ whole genome shotgun (WGS) entry which is preliminary data.</text>
</comment>
<name>A0A401RF60_CHIPU</name>
<reference evidence="1 2" key="1">
    <citation type="journal article" date="2018" name="Nat. Ecol. Evol.">
        <title>Shark genomes provide insights into elasmobranch evolution and the origin of vertebrates.</title>
        <authorList>
            <person name="Hara Y"/>
            <person name="Yamaguchi K"/>
            <person name="Onimaru K"/>
            <person name="Kadota M"/>
            <person name="Koyanagi M"/>
            <person name="Keeley SD"/>
            <person name="Tatsumi K"/>
            <person name="Tanaka K"/>
            <person name="Motone F"/>
            <person name="Kageyama Y"/>
            <person name="Nozu R"/>
            <person name="Adachi N"/>
            <person name="Nishimura O"/>
            <person name="Nakagawa R"/>
            <person name="Tanegashima C"/>
            <person name="Kiyatake I"/>
            <person name="Matsumoto R"/>
            <person name="Murakumo K"/>
            <person name="Nishida K"/>
            <person name="Terakita A"/>
            <person name="Kuratani S"/>
            <person name="Sato K"/>
            <person name="Hyodo S Kuraku.S."/>
        </authorList>
    </citation>
    <scope>NUCLEOTIDE SEQUENCE [LARGE SCALE GENOMIC DNA]</scope>
</reference>
<keyword evidence="2" id="KW-1185">Reference proteome</keyword>
<dbReference type="EMBL" id="BEZZ01002574">
    <property type="protein sequence ID" value="GCC16788.1"/>
    <property type="molecule type" value="Genomic_DNA"/>
</dbReference>
<organism evidence="1 2">
    <name type="scientific">Chiloscyllium punctatum</name>
    <name type="common">Brownbanded bambooshark</name>
    <name type="synonym">Hemiscyllium punctatum</name>
    <dbReference type="NCBI Taxonomy" id="137246"/>
    <lineage>
        <taxon>Eukaryota</taxon>
        <taxon>Metazoa</taxon>
        <taxon>Chordata</taxon>
        <taxon>Craniata</taxon>
        <taxon>Vertebrata</taxon>
        <taxon>Chondrichthyes</taxon>
        <taxon>Elasmobranchii</taxon>
        <taxon>Galeomorphii</taxon>
        <taxon>Galeoidea</taxon>
        <taxon>Orectolobiformes</taxon>
        <taxon>Hemiscylliidae</taxon>
        <taxon>Chiloscyllium</taxon>
    </lineage>
</organism>
<gene>
    <name evidence="1" type="ORF">chiPu_0020397</name>
</gene>
<dbReference type="AlphaFoldDB" id="A0A401RF60"/>
<dbReference type="Proteomes" id="UP000287033">
    <property type="component" value="Unassembled WGS sequence"/>
</dbReference>
<protein>
    <submittedName>
        <fullName evidence="1">Uncharacterized protein</fullName>
    </submittedName>
</protein>